<gene>
    <name evidence="2" type="ORF">B9Q04_13830</name>
</gene>
<keyword evidence="1" id="KW-0472">Membrane</keyword>
<keyword evidence="1" id="KW-0812">Transmembrane</keyword>
<feature type="transmembrane region" description="Helical" evidence="1">
    <location>
        <begin position="75"/>
        <end position="94"/>
    </location>
</feature>
<organism evidence="2 3">
    <name type="scientific">Candidatus Marsarchaeota G2 archaeon BE_D</name>
    <dbReference type="NCBI Taxonomy" id="1978158"/>
    <lineage>
        <taxon>Archaea</taxon>
        <taxon>Candidatus Marsarchaeota</taxon>
        <taxon>Candidatus Marsarchaeota group 2</taxon>
    </lineage>
</organism>
<feature type="transmembrane region" description="Helical" evidence="1">
    <location>
        <begin position="6"/>
        <end position="26"/>
    </location>
</feature>
<feature type="transmembrane region" description="Helical" evidence="1">
    <location>
        <begin position="195"/>
        <end position="213"/>
    </location>
</feature>
<protein>
    <submittedName>
        <fullName evidence="2">MFS transporter</fullName>
    </submittedName>
</protein>
<dbReference type="GO" id="GO:0022857">
    <property type="term" value="F:transmembrane transporter activity"/>
    <property type="evidence" value="ECO:0007669"/>
    <property type="project" value="InterPro"/>
</dbReference>
<dbReference type="Gene3D" id="1.20.1250.20">
    <property type="entry name" value="MFS general substrate transporter like domains"/>
    <property type="match status" value="1"/>
</dbReference>
<dbReference type="Pfam" id="PF07690">
    <property type="entry name" value="MFS_1"/>
    <property type="match status" value="1"/>
</dbReference>
<comment type="caution">
    <text evidence="2">The sequence shown here is derived from an EMBL/GenBank/DDBJ whole genome shotgun (WGS) entry which is preliminary data.</text>
</comment>
<dbReference type="AlphaFoldDB" id="A0A2R6C7I2"/>
<reference evidence="2 3" key="1">
    <citation type="submission" date="2017-04" db="EMBL/GenBank/DDBJ databases">
        <title>Novel microbial lineages endemic to geothermal iron-oxide mats fill important gaps in the evolutionary history of Archaea.</title>
        <authorList>
            <person name="Jay Z.J."/>
            <person name="Beam J.P."/>
            <person name="Dlakic M."/>
            <person name="Rusch D.B."/>
            <person name="Kozubal M.A."/>
            <person name="Inskeep W.P."/>
        </authorList>
    </citation>
    <scope>NUCLEOTIDE SEQUENCE [LARGE SCALE GENOMIC DNA]</scope>
    <source>
        <strain evidence="2">BE_D</strain>
    </source>
</reference>
<keyword evidence="1" id="KW-1133">Transmembrane helix</keyword>
<dbReference type="InterPro" id="IPR052714">
    <property type="entry name" value="MFS_Exporter"/>
</dbReference>
<feature type="transmembrane region" description="Helical" evidence="1">
    <location>
        <begin position="106"/>
        <end position="127"/>
    </location>
</feature>
<feature type="transmembrane region" description="Helical" evidence="1">
    <location>
        <begin position="133"/>
        <end position="155"/>
    </location>
</feature>
<dbReference type="InterPro" id="IPR011701">
    <property type="entry name" value="MFS"/>
</dbReference>
<dbReference type="PANTHER" id="PTHR23531">
    <property type="entry name" value="QUINOLENE RESISTANCE PROTEIN NORA"/>
    <property type="match status" value="1"/>
</dbReference>
<feature type="transmembrane region" description="Helical" evidence="1">
    <location>
        <begin position="167"/>
        <end position="189"/>
    </location>
</feature>
<evidence type="ECO:0000313" key="2">
    <source>
        <dbReference type="EMBL" id="PSO06869.1"/>
    </source>
</evidence>
<feature type="transmembrane region" description="Helical" evidence="1">
    <location>
        <begin position="47"/>
        <end position="69"/>
    </location>
</feature>
<name>A0A2R6C7I2_9ARCH</name>
<dbReference type="InterPro" id="IPR036259">
    <property type="entry name" value="MFS_trans_sf"/>
</dbReference>
<evidence type="ECO:0000256" key="1">
    <source>
        <dbReference type="SAM" id="Phobius"/>
    </source>
</evidence>
<dbReference type="Proteomes" id="UP000242015">
    <property type="component" value="Unassembled WGS sequence"/>
</dbReference>
<dbReference type="PANTHER" id="PTHR23531:SF1">
    <property type="entry name" value="QUINOLENE RESISTANCE PROTEIN NORA"/>
    <property type="match status" value="1"/>
</dbReference>
<dbReference type="EMBL" id="NEXF01000378">
    <property type="protein sequence ID" value="PSO06869.1"/>
    <property type="molecule type" value="Genomic_DNA"/>
</dbReference>
<sequence length="229" mass="25459">LHLKESFLFFTVFPAILFITSFFIRFPESEDTGPTTKVWRNPGFRVSVYNILAYNIPFGVILTFGGIFARDSFHASYSLITLLFSLFFATSLLGRLLLTIRTPENLWRLMSVSVALTVVGLTVLVVSHSMYGYALSLLILGLPHGLTYPLSLLTLSRSFDERTRSAANSYFFSVMMASGAIMPFVAGALVELIGIQYSFIAIIPPVGALYYLLKREMGRKGGIQAEPSR</sequence>
<feature type="non-terminal residue" evidence="2">
    <location>
        <position position="1"/>
    </location>
</feature>
<evidence type="ECO:0000313" key="3">
    <source>
        <dbReference type="Proteomes" id="UP000242015"/>
    </source>
</evidence>
<proteinExistence type="predicted"/>
<dbReference type="SUPFAM" id="SSF103473">
    <property type="entry name" value="MFS general substrate transporter"/>
    <property type="match status" value="1"/>
</dbReference>
<accession>A0A2R6C7I2</accession>